<dbReference type="OrthoDB" id="10023262at2759"/>
<dbReference type="AlphaFoldDB" id="A0A6G0WQY2"/>
<dbReference type="SUPFAM" id="SSF53098">
    <property type="entry name" value="Ribonuclease H-like"/>
    <property type="match status" value="1"/>
</dbReference>
<protein>
    <recommendedName>
        <fullName evidence="1">HAT C-terminal dimerisation domain-containing protein</fullName>
    </recommendedName>
</protein>
<evidence type="ECO:0000313" key="2">
    <source>
        <dbReference type="EMBL" id="KAF0729851.1"/>
    </source>
</evidence>
<dbReference type="InterPro" id="IPR012337">
    <property type="entry name" value="RNaseH-like_sf"/>
</dbReference>
<evidence type="ECO:0000259" key="1">
    <source>
        <dbReference type="Pfam" id="PF05699"/>
    </source>
</evidence>
<name>A0A6G0WQY2_APHCR</name>
<dbReference type="Pfam" id="PF05699">
    <property type="entry name" value="Dimer_Tnp_hAT"/>
    <property type="match status" value="1"/>
</dbReference>
<comment type="caution">
    <text evidence="2">The sequence shown here is derived from an EMBL/GenBank/DDBJ whole genome shotgun (WGS) entry which is preliminary data.</text>
</comment>
<dbReference type="GO" id="GO:0046983">
    <property type="term" value="F:protein dimerization activity"/>
    <property type="evidence" value="ECO:0007669"/>
    <property type="project" value="InterPro"/>
</dbReference>
<proteinExistence type="predicted"/>
<keyword evidence="3" id="KW-1185">Reference proteome</keyword>
<evidence type="ECO:0000313" key="3">
    <source>
        <dbReference type="Proteomes" id="UP000478052"/>
    </source>
</evidence>
<dbReference type="Proteomes" id="UP000478052">
    <property type="component" value="Unassembled WGS sequence"/>
</dbReference>
<dbReference type="EMBL" id="VUJU01008501">
    <property type="protein sequence ID" value="KAF0729851.1"/>
    <property type="molecule type" value="Genomic_DNA"/>
</dbReference>
<organism evidence="2 3">
    <name type="scientific">Aphis craccivora</name>
    <name type="common">Cowpea aphid</name>
    <dbReference type="NCBI Taxonomy" id="307492"/>
    <lineage>
        <taxon>Eukaryota</taxon>
        <taxon>Metazoa</taxon>
        <taxon>Ecdysozoa</taxon>
        <taxon>Arthropoda</taxon>
        <taxon>Hexapoda</taxon>
        <taxon>Insecta</taxon>
        <taxon>Pterygota</taxon>
        <taxon>Neoptera</taxon>
        <taxon>Paraneoptera</taxon>
        <taxon>Hemiptera</taxon>
        <taxon>Sternorrhyncha</taxon>
        <taxon>Aphidomorpha</taxon>
        <taxon>Aphidoidea</taxon>
        <taxon>Aphididae</taxon>
        <taxon>Aphidini</taxon>
        <taxon>Aphis</taxon>
        <taxon>Aphis</taxon>
    </lineage>
</organism>
<dbReference type="InterPro" id="IPR008906">
    <property type="entry name" value="HATC_C_dom"/>
</dbReference>
<reference evidence="2 3" key="1">
    <citation type="submission" date="2019-08" db="EMBL/GenBank/DDBJ databases">
        <title>Whole genome of Aphis craccivora.</title>
        <authorList>
            <person name="Voronova N.V."/>
            <person name="Shulinski R.S."/>
            <person name="Bandarenka Y.V."/>
            <person name="Zhorov D.G."/>
            <person name="Warner D."/>
        </authorList>
    </citation>
    <scope>NUCLEOTIDE SEQUENCE [LARGE SCALE GENOMIC DNA]</scope>
    <source>
        <strain evidence="2">180601</strain>
        <tissue evidence="2">Whole Body</tissue>
    </source>
</reference>
<feature type="domain" description="HAT C-terminal dimerisation" evidence="1">
    <location>
        <begin position="31"/>
        <end position="108"/>
    </location>
</feature>
<gene>
    <name evidence="2" type="ORF">FWK35_00024491</name>
</gene>
<accession>A0A6G0WQY2</accession>
<sequence length="127" mass="14601">MNPLTPSAQFLKIDGKFIDKINIQWTNILNVKWTETSNTIKFWNEVACYTDASGSYPFAEISNLAMKILVLPWSNAEVKRLFSQMNLVKSKLRNKMGPKLLDAILSTRAGLNETWFAAQNITYRHQF</sequence>